<protein>
    <submittedName>
        <fullName evidence="14">Cation transporting ATPase</fullName>
    </submittedName>
</protein>
<evidence type="ECO:0000259" key="13">
    <source>
        <dbReference type="SMART" id="SM00831"/>
    </source>
</evidence>
<dbReference type="PANTHER" id="PTHR43294">
    <property type="entry name" value="SODIUM/POTASSIUM-TRANSPORTING ATPASE SUBUNIT ALPHA"/>
    <property type="match status" value="1"/>
</dbReference>
<feature type="transmembrane region" description="Helical" evidence="12">
    <location>
        <begin position="879"/>
        <end position="898"/>
    </location>
</feature>
<evidence type="ECO:0000256" key="7">
    <source>
        <dbReference type="ARBA" id="ARBA00022840"/>
    </source>
</evidence>
<feature type="transmembrane region" description="Helical" evidence="12">
    <location>
        <begin position="255"/>
        <end position="275"/>
    </location>
</feature>
<dbReference type="eggNOG" id="COG0474">
    <property type="taxonomic scope" value="Bacteria"/>
</dbReference>
<keyword evidence="4 12" id="KW-0812">Transmembrane</keyword>
<evidence type="ECO:0000256" key="4">
    <source>
        <dbReference type="ARBA" id="ARBA00022692"/>
    </source>
</evidence>
<feature type="transmembrane region" description="Helical" evidence="12">
    <location>
        <begin position="71"/>
        <end position="89"/>
    </location>
</feature>
<dbReference type="Pfam" id="PF00122">
    <property type="entry name" value="E1-E2_ATPase"/>
    <property type="match status" value="1"/>
</dbReference>
<dbReference type="InterPro" id="IPR004014">
    <property type="entry name" value="ATPase_P-typ_cation-transptr_N"/>
</dbReference>
<keyword evidence="6" id="KW-0547">Nucleotide-binding</keyword>
<dbReference type="NCBIfam" id="TIGR01494">
    <property type="entry name" value="ATPase_P-type"/>
    <property type="match status" value="2"/>
</dbReference>
<dbReference type="Pfam" id="PF00690">
    <property type="entry name" value="Cation_ATPase_N"/>
    <property type="match status" value="1"/>
</dbReference>
<comment type="subcellular location">
    <subcellularLocation>
        <location evidence="1">Cell membrane</location>
        <topology evidence="1">Multi-pass membrane protein</topology>
    </subcellularLocation>
</comment>
<dbReference type="Gene3D" id="1.20.1110.10">
    <property type="entry name" value="Calcium-transporting ATPase, transmembrane domain"/>
    <property type="match status" value="1"/>
</dbReference>
<dbReference type="Gene3D" id="3.40.50.1000">
    <property type="entry name" value="HAD superfamily/HAD-like"/>
    <property type="match status" value="1"/>
</dbReference>
<sequence length="916" mass="99977">MARKKAPKDGSAPSTRPSWQALTKDELLSRLATDGKGLSEEESGQRLEQFGPNALPEVRSRGLLVRFFSHFRNLLIYVLLAAAAIAAALHHWVDTGVILTVVLVNAIIGFIQEGKAEDALRAIRQMLSAKAMVVRGGRRMSIPAEQLVPGDLVTLQSGDKVPADLRLLKVKSLQVQEAALTGESVAVAKSLDPVSPETDLGDRRNMAYSGTLVTQGQGAGVVVATGVDTEIGRISTLVSRVESLTTPLLQQMDRLARWITAAVLLIAMLVFVAGITLRDHTAAEMFMIVVGLAVAAIPEGLPAILTVTLAIGVQRMATRKAIIRRLPVVETLGSVSIIGSDKTGTLTRNEMTVRSVITLTDSYNVTGTGYDPHGTFEHDGQTSDPTADDLLRQTLLAALLCNDSSLQKREDASGWEVHGDPMEGALLAAAMKAGMNPEHETKQYPRTDLIPFESEHKFMATLHHSHEGRAFLFLKGAPERVVEMCKEVVGAGHNQPKDREYWHEQIEQMAARGQRVLAVATKPVRNEQSELTFDDVESDLALLGLYGLIDPPREEAISAVGECQAAGIRVKMITGDHSSTARAIAAQLKLQNTKEAVTGHELEQMDDPELQKRLNDVDVYARVSPEHKLRIVTLLQQQGAIVAMTGDGVNDAPALKRADVGIAMGRKGTEAAKEASEMVISDDNFASIVDAVREGRTVYDNLKKAIAFLLPVNGGESVSIILAILAGLTLPIAPLQILWVNMVSSVALAMALAFEFSEKDIMKRPPRPAKESMLTPFLVWRILLISTLFAAGIFGIFSWTQYHGYSLEESRTYAVNTLVLMEIFYLFSVRRLRSSSLGLSGLFGSGKVLIAVSVVLVLQLIFTYAPFMETFFDTRPIPAAMWLVMLAVGLALLMVLELEKWLIERWGRRDVRRRTD</sequence>
<feature type="transmembrane region" description="Helical" evidence="12">
    <location>
        <begin position="848"/>
        <end position="867"/>
    </location>
</feature>
<dbReference type="PRINTS" id="PR00120">
    <property type="entry name" value="HATPASE"/>
</dbReference>
<dbReference type="SUPFAM" id="SSF81665">
    <property type="entry name" value="Calcium ATPase, transmembrane domain M"/>
    <property type="match status" value="1"/>
</dbReference>
<proteinExistence type="inferred from homology"/>
<dbReference type="InterPro" id="IPR023214">
    <property type="entry name" value="HAD_sf"/>
</dbReference>
<evidence type="ECO:0000256" key="8">
    <source>
        <dbReference type="ARBA" id="ARBA00022967"/>
    </source>
</evidence>
<dbReference type="GO" id="GO:0098662">
    <property type="term" value="P:inorganic cation transmembrane transport"/>
    <property type="evidence" value="ECO:0007669"/>
    <property type="project" value="UniProtKB-ARBA"/>
</dbReference>
<keyword evidence="5" id="KW-0479">Metal-binding</keyword>
<dbReference type="AlphaFoldDB" id="M7CRX7"/>
<dbReference type="GO" id="GO:0046872">
    <property type="term" value="F:metal ion binding"/>
    <property type="evidence" value="ECO:0007669"/>
    <property type="project" value="UniProtKB-KW"/>
</dbReference>
<dbReference type="PROSITE" id="PS00154">
    <property type="entry name" value="ATPASE_E1_E2"/>
    <property type="match status" value="1"/>
</dbReference>
<dbReference type="InterPro" id="IPR023299">
    <property type="entry name" value="ATPase_P-typ_cyto_dom_N"/>
</dbReference>
<comment type="caution">
    <text evidence="14">The sequence shown here is derived from an EMBL/GenBank/DDBJ whole genome shotgun (WGS) entry which is preliminary data.</text>
</comment>
<feature type="transmembrane region" description="Helical" evidence="12">
    <location>
        <begin position="287"/>
        <end position="313"/>
    </location>
</feature>
<dbReference type="SFLD" id="SFLDS00003">
    <property type="entry name" value="Haloacid_Dehalogenase"/>
    <property type="match status" value="1"/>
</dbReference>
<accession>M7CRX7</accession>
<dbReference type="PRINTS" id="PR00119">
    <property type="entry name" value="CATATPASE"/>
</dbReference>
<dbReference type="GO" id="GO:0015662">
    <property type="term" value="F:P-type ion transporter activity"/>
    <property type="evidence" value="ECO:0007669"/>
    <property type="project" value="UniProtKB-ARBA"/>
</dbReference>
<dbReference type="InterPro" id="IPR023298">
    <property type="entry name" value="ATPase_P-typ_TM_dom_sf"/>
</dbReference>
<evidence type="ECO:0000256" key="2">
    <source>
        <dbReference type="ARBA" id="ARBA00005675"/>
    </source>
</evidence>
<keyword evidence="9 12" id="KW-1133">Transmembrane helix</keyword>
<dbReference type="InterPro" id="IPR018303">
    <property type="entry name" value="ATPase_P-typ_P_site"/>
</dbReference>
<reference evidence="14 15" key="1">
    <citation type="journal article" date="2013" name="Genome Announc.">
        <title>Genome Sequence of Hydrothermal Arsenic-Respiring Bacterium Marinobacter santoriniensis NKSG1T.</title>
        <authorList>
            <person name="Handley K.M."/>
            <person name="Upton M."/>
            <person name="Beatson S.A."/>
            <person name="Hery M."/>
            <person name="Lloyd J.R."/>
        </authorList>
    </citation>
    <scope>NUCLEOTIDE SEQUENCE [LARGE SCALE GENOMIC DNA]</scope>
    <source>
        <strain evidence="14 15">NKSG1</strain>
    </source>
</reference>
<feature type="transmembrane region" description="Helical" evidence="12">
    <location>
        <begin position="706"/>
        <end position="730"/>
    </location>
</feature>
<comment type="similarity">
    <text evidence="2">Belongs to the cation transport ATPase (P-type) (TC 3.A.3) family. Type IIA subfamily.</text>
</comment>
<dbReference type="InterPro" id="IPR036412">
    <property type="entry name" value="HAD-like_sf"/>
</dbReference>
<dbReference type="FunFam" id="2.70.150.10:FF:000016">
    <property type="entry name" value="Calcium-transporting P-type ATPase putative"/>
    <property type="match status" value="1"/>
</dbReference>
<feature type="transmembrane region" description="Helical" evidence="12">
    <location>
        <begin position="811"/>
        <end position="827"/>
    </location>
</feature>
<dbReference type="InterPro" id="IPR006068">
    <property type="entry name" value="ATPase_P-typ_cation-transptr_C"/>
</dbReference>
<dbReference type="Pfam" id="PF13246">
    <property type="entry name" value="Cation_ATPase"/>
    <property type="match status" value="1"/>
</dbReference>
<dbReference type="RefSeq" id="WP_008939947.1">
    <property type="nucleotide sequence ID" value="NZ_APAT01000021.1"/>
</dbReference>
<dbReference type="PATRIC" id="fig|1288826.3.peg.2799"/>
<evidence type="ECO:0000256" key="10">
    <source>
        <dbReference type="ARBA" id="ARBA00023136"/>
    </source>
</evidence>
<dbReference type="FunFam" id="3.40.50.1000:FF:000028">
    <property type="entry name" value="Calcium-transporting P-type ATPase, putative"/>
    <property type="match status" value="1"/>
</dbReference>
<dbReference type="InterPro" id="IPR008250">
    <property type="entry name" value="ATPase_P-typ_transduc_dom_A_sf"/>
</dbReference>
<keyword evidence="15" id="KW-1185">Reference proteome</keyword>
<organism evidence="14 15">
    <name type="scientific">Marinobacter santoriniensis NKSG1</name>
    <dbReference type="NCBI Taxonomy" id="1288826"/>
    <lineage>
        <taxon>Bacteria</taxon>
        <taxon>Pseudomonadati</taxon>
        <taxon>Pseudomonadota</taxon>
        <taxon>Gammaproteobacteria</taxon>
        <taxon>Pseudomonadales</taxon>
        <taxon>Marinobacteraceae</taxon>
        <taxon>Marinobacter</taxon>
    </lineage>
</organism>
<dbReference type="Pfam" id="PF08282">
    <property type="entry name" value="Hydrolase_3"/>
    <property type="match status" value="1"/>
</dbReference>
<dbReference type="InterPro" id="IPR044492">
    <property type="entry name" value="P_typ_ATPase_HD_dom"/>
</dbReference>
<evidence type="ECO:0000256" key="9">
    <source>
        <dbReference type="ARBA" id="ARBA00022989"/>
    </source>
</evidence>
<keyword evidence="8" id="KW-1278">Translocase</keyword>
<feature type="region of interest" description="Disordered" evidence="11">
    <location>
        <begin position="1"/>
        <end position="20"/>
    </location>
</feature>
<evidence type="ECO:0000256" key="1">
    <source>
        <dbReference type="ARBA" id="ARBA00004651"/>
    </source>
</evidence>
<feature type="transmembrane region" description="Helical" evidence="12">
    <location>
        <begin position="95"/>
        <end position="111"/>
    </location>
</feature>
<dbReference type="Gene3D" id="2.70.150.10">
    <property type="entry name" value="Calcium-transporting ATPase, cytoplasmic transduction domain A"/>
    <property type="match status" value="1"/>
</dbReference>
<dbReference type="STRING" id="1288826.MSNKSG1_14102"/>
<dbReference type="InterPro" id="IPR001757">
    <property type="entry name" value="P_typ_ATPase"/>
</dbReference>
<feature type="transmembrane region" description="Helical" evidence="12">
    <location>
        <begin position="736"/>
        <end position="757"/>
    </location>
</feature>
<keyword evidence="7" id="KW-0067">ATP-binding</keyword>
<dbReference type="SFLD" id="SFLDF00027">
    <property type="entry name" value="p-type_atpase"/>
    <property type="match status" value="1"/>
</dbReference>
<dbReference type="GO" id="GO:0005886">
    <property type="term" value="C:plasma membrane"/>
    <property type="evidence" value="ECO:0007669"/>
    <property type="project" value="UniProtKB-SubCell"/>
</dbReference>
<dbReference type="SUPFAM" id="SSF81660">
    <property type="entry name" value="Metal cation-transporting ATPase, ATP-binding domain N"/>
    <property type="match status" value="1"/>
</dbReference>
<dbReference type="SMART" id="SM00831">
    <property type="entry name" value="Cation_ATPase_N"/>
    <property type="match status" value="1"/>
</dbReference>
<dbReference type="GO" id="GO:0016887">
    <property type="term" value="F:ATP hydrolysis activity"/>
    <property type="evidence" value="ECO:0007669"/>
    <property type="project" value="InterPro"/>
</dbReference>
<dbReference type="CDD" id="cd02080">
    <property type="entry name" value="P-type_ATPase_cation"/>
    <property type="match status" value="1"/>
</dbReference>
<dbReference type="GO" id="GO:0019829">
    <property type="term" value="F:ATPase-coupled monoatomic cation transmembrane transporter activity"/>
    <property type="evidence" value="ECO:0007669"/>
    <property type="project" value="UniProtKB-ARBA"/>
</dbReference>
<evidence type="ECO:0000256" key="6">
    <source>
        <dbReference type="ARBA" id="ARBA00022741"/>
    </source>
</evidence>
<evidence type="ECO:0000256" key="11">
    <source>
        <dbReference type="SAM" id="MobiDB-lite"/>
    </source>
</evidence>
<feature type="domain" description="Cation-transporting P-type ATPase N-terminal" evidence="13">
    <location>
        <begin position="18"/>
        <end position="91"/>
    </location>
</feature>
<evidence type="ECO:0000313" key="14">
    <source>
        <dbReference type="EMBL" id="EMP54870.1"/>
    </source>
</evidence>
<evidence type="ECO:0000256" key="12">
    <source>
        <dbReference type="SAM" id="Phobius"/>
    </source>
</evidence>
<dbReference type="SUPFAM" id="SSF56784">
    <property type="entry name" value="HAD-like"/>
    <property type="match status" value="1"/>
</dbReference>
<dbReference type="InterPro" id="IPR059000">
    <property type="entry name" value="ATPase_P-type_domA"/>
</dbReference>
<dbReference type="Pfam" id="PF00689">
    <property type="entry name" value="Cation_ATPase_C"/>
    <property type="match status" value="1"/>
</dbReference>
<dbReference type="SFLD" id="SFLDG00002">
    <property type="entry name" value="C1.7:_P-type_atpase_like"/>
    <property type="match status" value="1"/>
</dbReference>
<evidence type="ECO:0000256" key="3">
    <source>
        <dbReference type="ARBA" id="ARBA00022475"/>
    </source>
</evidence>
<dbReference type="InterPro" id="IPR050510">
    <property type="entry name" value="Cation_transp_ATPase_P-type"/>
</dbReference>
<dbReference type="Proteomes" id="UP000011960">
    <property type="component" value="Unassembled WGS sequence"/>
</dbReference>
<keyword evidence="3" id="KW-1003">Cell membrane</keyword>
<name>M7CRX7_9GAMM</name>
<feature type="transmembrane region" description="Helical" evidence="12">
    <location>
        <begin position="778"/>
        <end position="799"/>
    </location>
</feature>
<gene>
    <name evidence="14" type="ORF">MSNKSG1_14102</name>
</gene>
<keyword evidence="10 12" id="KW-0472">Membrane</keyword>
<dbReference type="OrthoDB" id="9814270at2"/>
<dbReference type="GO" id="GO:0140352">
    <property type="term" value="P:export from cell"/>
    <property type="evidence" value="ECO:0007669"/>
    <property type="project" value="UniProtKB-ARBA"/>
</dbReference>
<dbReference type="FunFam" id="3.40.1110.10:FF:000094">
    <property type="entry name" value="Cation-transporting P-type ATPase"/>
    <property type="match status" value="1"/>
</dbReference>
<dbReference type="EMBL" id="APAT01000021">
    <property type="protein sequence ID" value="EMP54870.1"/>
    <property type="molecule type" value="Genomic_DNA"/>
</dbReference>
<dbReference type="GO" id="GO:0046873">
    <property type="term" value="F:metal ion transmembrane transporter activity"/>
    <property type="evidence" value="ECO:0007669"/>
    <property type="project" value="UniProtKB-ARBA"/>
</dbReference>
<dbReference type="SUPFAM" id="SSF81653">
    <property type="entry name" value="Calcium ATPase, transduction domain A"/>
    <property type="match status" value="1"/>
</dbReference>
<dbReference type="GO" id="GO:0005524">
    <property type="term" value="F:ATP binding"/>
    <property type="evidence" value="ECO:0007669"/>
    <property type="project" value="UniProtKB-KW"/>
</dbReference>
<dbReference type="PANTHER" id="PTHR43294:SF21">
    <property type="entry name" value="CATION TRANSPORTING ATPASE"/>
    <property type="match status" value="1"/>
</dbReference>
<evidence type="ECO:0000256" key="5">
    <source>
        <dbReference type="ARBA" id="ARBA00022723"/>
    </source>
</evidence>
<dbReference type="Gene3D" id="3.40.1110.10">
    <property type="entry name" value="Calcium-transporting ATPase, cytoplasmic domain N"/>
    <property type="match status" value="1"/>
</dbReference>
<evidence type="ECO:0000313" key="15">
    <source>
        <dbReference type="Proteomes" id="UP000011960"/>
    </source>
</evidence>